<dbReference type="InterPro" id="IPR021350">
    <property type="entry name" value="DUF2968"/>
</dbReference>
<feature type="signal peptide" evidence="2">
    <location>
        <begin position="1"/>
        <end position="37"/>
    </location>
</feature>
<reference evidence="3 4" key="1">
    <citation type="submission" date="2019-09" db="EMBL/GenBank/DDBJ databases">
        <authorList>
            <person name="Depoorter E."/>
        </authorList>
    </citation>
    <scope>NUCLEOTIDE SEQUENCE [LARGE SCALE GENOMIC DNA]</scope>
    <source>
        <strain evidence="3">LMG 24065</strain>
    </source>
</reference>
<evidence type="ECO:0000313" key="3">
    <source>
        <dbReference type="EMBL" id="VWC13593.1"/>
    </source>
</evidence>
<keyword evidence="1" id="KW-0175">Coiled coil</keyword>
<accession>A0A6P2Q6T5</accession>
<protein>
    <submittedName>
        <fullName evidence="3">Signal peptide protein</fullName>
    </submittedName>
</protein>
<feature type="chain" id="PRO_5026734301" evidence="2">
    <location>
        <begin position="38"/>
        <end position="247"/>
    </location>
</feature>
<evidence type="ECO:0000313" key="4">
    <source>
        <dbReference type="Proteomes" id="UP000494125"/>
    </source>
</evidence>
<evidence type="ECO:0000256" key="1">
    <source>
        <dbReference type="SAM" id="Coils"/>
    </source>
</evidence>
<proteinExistence type="predicted"/>
<keyword evidence="2" id="KW-0732">Signal</keyword>
<dbReference type="Proteomes" id="UP000494125">
    <property type="component" value="Unassembled WGS sequence"/>
</dbReference>
<organism evidence="3 4">
    <name type="scientific">Burkholderia diffusa</name>
    <dbReference type="NCBI Taxonomy" id="488732"/>
    <lineage>
        <taxon>Bacteria</taxon>
        <taxon>Pseudomonadati</taxon>
        <taxon>Pseudomonadota</taxon>
        <taxon>Betaproteobacteria</taxon>
        <taxon>Burkholderiales</taxon>
        <taxon>Burkholderiaceae</taxon>
        <taxon>Burkholderia</taxon>
        <taxon>Burkholderia cepacia complex</taxon>
    </lineage>
</organism>
<gene>
    <name evidence="3" type="ORF">BDI24065_05472</name>
</gene>
<feature type="coiled-coil region" evidence="1">
    <location>
        <begin position="154"/>
        <end position="237"/>
    </location>
</feature>
<dbReference type="Pfam" id="PF11180">
    <property type="entry name" value="DUF2968"/>
    <property type="match status" value="1"/>
</dbReference>
<name>A0A6P2Q6T5_9BURK</name>
<evidence type="ECO:0000256" key="2">
    <source>
        <dbReference type="SAM" id="SignalP"/>
    </source>
</evidence>
<dbReference type="AlphaFoldDB" id="A0A6P2Q6T5"/>
<sequence>MNYNDTGGELKFMSHMTGLGRACVLLAMMGGMQGAFAQGLAGNASPAVQQASAPVAAIPVIDQQVQTSVQPQAGETTGQSTVDELQRQIQAHSLTEMRTSYNGSYGASLLFSVKDGSYFVALFQQKAFWRVIKTYDETRAETIYRDFSRQAERLAVNELRAAKLESQKAQMDRQIEVTQERARRLQADISIAREQQATVADRQKSVRAETAALQAQQAQLQSQLRALQQQVRSLQREADAGLPTTAH</sequence>
<dbReference type="EMBL" id="CABVPN010000032">
    <property type="protein sequence ID" value="VWC13593.1"/>
    <property type="molecule type" value="Genomic_DNA"/>
</dbReference>
<keyword evidence="4" id="KW-1185">Reference proteome</keyword>